<keyword evidence="3" id="KW-0547">Nucleotide-binding</keyword>
<dbReference type="InterPro" id="IPR011004">
    <property type="entry name" value="Trimer_LpxA-like_sf"/>
</dbReference>
<reference evidence="6 7" key="1">
    <citation type="submission" date="2023-12" db="EMBL/GenBank/DDBJ databases">
        <title>A high-quality genome assembly for Dillenia turbinata (Dilleniales).</title>
        <authorList>
            <person name="Chanderbali A."/>
        </authorList>
    </citation>
    <scope>NUCLEOTIDE SEQUENCE [LARGE SCALE GENOMIC DNA]</scope>
    <source>
        <strain evidence="6">LSX21</strain>
        <tissue evidence="6">Leaf</tissue>
    </source>
</reference>
<dbReference type="AlphaFoldDB" id="A0AAN8YT91"/>
<dbReference type="CDD" id="cd02508">
    <property type="entry name" value="ADP_Glucose_PP"/>
    <property type="match status" value="1"/>
</dbReference>
<dbReference type="Gene3D" id="2.160.10.10">
    <property type="entry name" value="Hexapeptide repeat proteins"/>
    <property type="match status" value="1"/>
</dbReference>
<keyword evidence="7" id="KW-1185">Reference proteome</keyword>
<comment type="similarity">
    <text evidence="1">Belongs to the bacterial/plant glucose-1-phosphate adenylyltransferase family.</text>
</comment>
<feature type="domain" description="Nucleotidyl transferase" evidence="5">
    <location>
        <begin position="65"/>
        <end position="329"/>
    </location>
</feature>
<evidence type="ECO:0000256" key="4">
    <source>
        <dbReference type="ARBA" id="ARBA00022840"/>
    </source>
</evidence>
<comment type="caution">
    <text evidence="6">The sequence shown here is derived from an EMBL/GenBank/DDBJ whole genome shotgun (WGS) entry which is preliminary data.</text>
</comment>
<dbReference type="PANTHER" id="PTHR43523">
    <property type="entry name" value="GLUCOSE-1-PHOSPHATE ADENYLYLTRANSFERASE-RELATED"/>
    <property type="match status" value="1"/>
</dbReference>
<dbReference type="SUPFAM" id="SSF53448">
    <property type="entry name" value="Nucleotide-diphospho-sugar transferases"/>
    <property type="match status" value="1"/>
</dbReference>
<evidence type="ECO:0000259" key="5">
    <source>
        <dbReference type="Pfam" id="PF00483"/>
    </source>
</evidence>
<accession>A0AAN8YT91</accession>
<dbReference type="InterPro" id="IPR005836">
    <property type="entry name" value="ADP_Glu_pyroP_CS"/>
</dbReference>
<dbReference type="CDD" id="cd04651">
    <property type="entry name" value="LbH_G1P_AT_C"/>
    <property type="match status" value="1"/>
</dbReference>
<evidence type="ECO:0000313" key="7">
    <source>
        <dbReference type="Proteomes" id="UP001370490"/>
    </source>
</evidence>
<evidence type="ECO:0000313" key="6">
    <source>
        <dbReference type="EMBL" id="KAK6914429.1"/>
    </source>
</evidence>
<organism evidence="6 7">
    <name type="scientific">Dillenia turbinata</name>
    <dbReference type="NCBI Taxonomy" id="194707"/>
    <lineage>
        <taxon>Eukaryota</taxon>
        <taxon>Viridiplantae</taxon>
        <taxon>Streptophyta</taxon>
        <taxon>Embryophyta</taxon>
        <taxon>Tracheophyta</taxon>
        <taxon>Spermatophyta</taxon>
        <taxon>Magnoliopsida</taxon>
        <taxon>eudicotyledons</taxon>
        <taxon>Gunneridae</taxon>
        <taxon>Pentapetalae</taxon>
        <taxon>Dilleniales</taxon>
        <taxon>Dilleniaceae</taxon>
        <taxon>Dillenia</taxon>
    </lineage>
</organism>
<dbReference type="GO" id="GO:0005524">
    <property type="term" value="F:ATP binding"/>
    <property type="evidence" value="ECO:0007669"/>
    <property type="project" value="UniProtKB-KW"/>
</dbReference>
<dbReference type="Pfam" id="PF25247">
    <property type="entry name" value="LbH_GLGC"/>
    <property type="match status" value="1"/>
</dbReference>
<dbReference type="PANTHER" id="PTHR43523:SF17">
    <property type="entry name" value="INACTIVE GLUCOSE-1-PHOSPHATE ADENYLYLTRANSFERASE SMALL SUBUNIT 2, CHLOROPLASTIC"/>
    <property type="match status" value="1"/>
</dbReference>
<dbReference type="Pfam" id="PF00483">
    <property type="entry name" value="NTP_transferase"/>
    <property type="match status" value="1"/>
</dbReference>
<dbReference type="GO" id="GO:0008878">
    <property type="term" value="F:glucose-1-phosphate adenylyltransferase activity"/>
    <property type="evidence" value="ECO:0007669"/>
    <property type="project" value="InterPro"/>
</dbReference>
<dbReference type="SUPFAM" id="SSF51161">
    <property type="entry name" value="Trimeric LpxA-like enzymes"/>
    <property type="match status" value="1"/>
</dbReference>
<evidence type="ECO:0000256" key="2">
    <source>
        <dbReference type="ARBA" id="ARBA00011680"/>
    </source>
</evidence>
<keyword evidence="4" id="KW-0067">ATP-binding</keyword>
<evidence type="ECO:0000256" key="3">
    <source>
        <dbReference type="ARBA" id="ARBA00022741"/>
    </source>
</evidence>
<proteinExistence type="inferred from homology"/>
<dbReference type="EMBL" id="JBAMMX010000026">
    <property type="protein sequence ID" value="KAK6914429.1"/>
    <property type="molecule type" value="Genomic_DNA"/>
</dbReference>
<dbReference type="PROSITE" id="PS00809">
    <property type="entry name" value="ADP_GLC_PYROPHOSPH_2"/>
    <property type="match status" value="1"/>
</dbReference>
<name>A0AAN8YT91_9MAGN</name>
<dbReference type="InterPro" id="IPR005835">
    <property type="entry name" value="NTP_transferase_dom"/>
</dbReference>
<protein>
    <submittedName>
        <fullName evidence="6">Nucleotidyl transferase domain</fullName>
    </submittedName>
</protein>
<dbReference type="InterPro" id="IPR011831">
    <property type="entry name" value="ADP-Glc_PPase"/>
</dbReference>
<keyword evidence="6" id="KW-0808">Transferase</keyword>
<evidence type="ECO:0000256" key="1">
    <source>
        <dbReference type="ARBA" id="ARBA00010443"/>
    </source>
</evidence>
<comment type="subunit">
    <text evidence="2">Heterotetramer.</text>
</comment>
<dbReference type="Proteomes" id="UP001370490">
    <property type="component" value="Unassembled WGS sequence"/>
</dbReference>
<dbReference type="Gene3D" id="3.90.550.10">
    <property type="entry name" value="Spore Coat Polysaccharide Biosynthesis Protein SpsA, Chain A"/>
    <property type="match status" value="1"/>
</dbReference>
<gene>
    <name evidence="6" type="ORF">RJ641_021750</name>
</gene>
<dbReference type="InterPro" id="IPR029044">
    <property type="entry name" value="Nucleotide-diphossugar_trans"/>
</dbReference>
<sequence length="485" mass="53743">MVLLQLSVSIPFIHKAKPSILGLLQNHREPSSLPSNAPSRLQISNSPPSESAIHICPPTLKSVAAIVFGDGSESQLYPLTKRRSVGAIPIAANYRLIDAVISNCINSNITKIYALTQFNSTSLNSHLSRAYSCTGKESYVEVIAAYQSQEDQDWFRGTADAIRRCLWILEEQPVVEFLVLPGYHLYKMDYQKLIQVHRSSKADITIVGLDAATNHDPGFGFFTVNFDNEVVESREKSEKQPVSSISVINSRNSRNNAYCSLASLGIYVINSNVMRKLLEEMPNANDFGKEVIPGAISRGMKVGAFLFDEYWEDMRSIEAFYQANMESTKETNLGYNFHDRDFPVYTLPRCLPPTQMTGAVIKDSVIGDGCILNKCKIRGTVVGMRARVGEGAIIEDTVIMGSDIYQLEDMRRSMEGKGKHIPIGIGNDSHIRRAIIDKNARIGKNVMIMNRDNVVEGNRESQGYIISGGIVIVLRGAVIPDCTII</sequence>
<dbReference type="GO" id="GO:0005978">
    <property type="term" value="P:glycogen biosynthetic process"/>
    <property type="evidence" value="ECO:0007669"/>
    <property type="project" value="InterPro"/>
</dbReference>